<dbReference type="InterPro" id="IPR003599">
    <property type="entry name" value="Ig_sub"/>
</dbReference>
<evidence type="ECO:0000313" key="4">
    <source>
        <dbReference type="EMBL" id="KAL2101549.1"/>
    </source>
</evidence>
<dbReference type="EMBL" id="JBHFQA010000003">
    <property type="protein sequence ID" value="KAL2101549.1"/>
    <property type="molecule type" value="Genomic_DNA"/>
</dbReference>
<feature type="domain" description="Ig-like" evidence="3">
    <location>
        <begin position="377"/>
        <end position="462"/>
    </location>
</feature>
<dbReference type="InterPro" id="IPR003598">
    <property type="entry name" value="Ig_sub2"/>
</dbReference>
<dbReference type="InterPro" id="IPR013768">
    <property type="entry name" value="ICAM_N"/>
</dbReference>
<sequence length="818" mass="90932">MYEGICFRVFLSLLSLWVVDADPCSGALTISPARVVVEYGDFVEVNCTTSIIHDIMGWEATVGSTPGTDKQLIAWRVYRLSEWDVKPICYVTLDNGDQCTENLDVIVYKDLEYVPTMSVNHTGPMIEGQKYQLQCAIRDVAPVRYLNVTWYRGDDMIPPGPDPLLNSSYPSSPSNVTFSLWISPSRQDDGAQFWCAAELSLGEGGPQPPPPRMASQNVSITVHYGPEIISCPGSIYVSEGENLENFCIAKGNPWPIVTWHRNGVLVDPSHPLSRQDSDNYTVTASGLAESVQLTTVYVMYGPEFHCPSNLTVEEYRTYNLSCSAEGYPKPEVQWFKEGEEIDLSETLFRADQGKYHILANSSHGNASHWLDVRVLYPPSSIVELEDVEVDVLGSDVALKCSSSGDPRPQYRWSYFRDENVRVNTEDGVSLLHINGVTKLNIGTYNCCALNRLGQECKAVRVTVRGVQASCHIQFSSAGKTVEELVVEYGKNVSINCNARGHKMIKWTISPSHKFTGDTWTEKALTDWNVKPVCRATFEGHDPCEKLLDVTLFKSPKDLSISFQNHSGPVVKNKNYTLLCEIQDVAPVENLVVTWYKKGLNDSLRMETFQNTIMTPQNVFSTIIINATKAENGAQYWCEAKLEVGEQAPKPVKSKPFDVTVYYAPAITLPNVSVVPVFRDYQEVLVCEAEGNPKPDITWSFNNRSSKGGNLTISTEMVGEITCRATNEGGTTTKTVQLVFKEDYLPLIAGFVAIVVVIISAIFVFIYSIYYTNTKMGHYSLKDAKPNPQNGDVAQNGLDSNLPVKKLSQQNIYVLGAMP</sequence>
<dbReference type="Pfam" id="PF13927">
    <property type="entry name" value="Ig_3"/>
    <property type="match status" value="2"/>
</dbReference>
<feature type="domain" description="Ig-like" evidence="3">
    <location>
        <begin position="307"/>
        <end position="355"/>
    </location>
</feature>
<feature type="signal peptide" evidence="2">
    <location>
        <begin position="1"/>
        <end position="21"/>
    </location>
</feature>
<evidence type="ECO:0000259" key="3">
    <source>
        <dbReference type="PROSITE" id="PS50835"/>
    </source>
</evidence>
<dbReference type="AlphaFoldDB" id="A0ABD1KQU8"/>
<dbReference type="Proteomes" id="UP001591681">
    <property type="component" value="Unassembled WGS sequence"/>
</dbReference>
<comment type="caution">
    <text evidence="4">The sequence shown here is derived from an EMBL/GenBank/DDBJ whole genome shotgun (WGS) entry which is preliminary data.</text>
</comment>
<dbReference type="Pfam" id="PF03921">
    <property type="entry name" value="ICAM_N"/>
    <property type="match status" value="1"/>
</dbReference>
<feature type="domain" description="Ig-like" evidence="3">
    <location>
        <begin position="555"/>
        <end position="652"/>
    </location>
</feature>
<dbReference type="Gene3D" id="2.60.40.10">
    <property type="entry name" value="Immunoglobulins"/>
    <property type="match status" value="8"/>
</dbReference>
<accession>A0ABD1KQU8</accession>
<dbReference type="CDD" id="cd00096">
    <property type="entry name" value="Ig"/>
    <property type="match status" value="1"/>
</dbReference>
<protein>
    <recommendedName>
        <fullName evidence="3">Ig-like domain-containing protein</fullName>
    </recommendedName>
</protein>
<evidence type="ECO:0000256" key="1">
    <source>
        <dbReference type="SAM" id="Phobius"/>
    </source>
</evidence>
<proteinExistence type="predicted"/>
<keyword evidence="1" id="KW-0472">Membrane</keyword>
<reference evidence="4 5" key="1">
    <citation type="submission" date="2024-09" db="EMBL/GenBank/DDBJ databases">
        <title>A chromosome-level genome assembly of Gray's grenadier anchovy, Coilia grayii.</title>
        <authorList>
            <person name="Fu Z."/>
        </authorList>
    </citation>
    <scope>NUCLEOTIDE SEQUENCE [LARGE SCALE GENOMIC DNA]</scope>
    <source>
        <strain evidence="4">G4</strain>
        <tissue evidence="4">Muscle</tissue>
    </source>
</reference>
<dbReference type="InterPro" id="IPR007110">
    <property type="entry name" value="Ig-like_dom"/>
</dbReference>
<feature type="domain" description="Ig-like" evidence="3">
    <location>
        <begin position="669"/>
        <end position="736"/>
    </location>
</feature>
<feature type="transmembrane region" description="Helical" evidence="1">
    <location>
        <begin position="743"/>
        <end position="769"/>
    </location>
</feature>
<evidence type="ECO:0000256" key="2">
    <source>
        <dbReference type="SAM" id="SignalP"/>
    </source>
</evidence>
<dbReference type="PROSITE" id="PS50835">
    <property type="entry name" value="IG_LIKE"/>
    <property type="match status" value="6"/>
</dbReference>
<dbReference type="SUPFAM" id="SSF48726">
    <property type="entry name" value="Immunoglobulin"/>
    <property type="match status" value="6"/>
</dbReference>
<evidence type="ECO:0000313" key="5">
    <source>
        <dbReference type="Proteomes" id="UP001591681"/>
    </source>
</evidence>
<dbReference type="Pfam" id="PF07679">
    <property type="entry name" value="I-set"/>
    <property type="match status" value="1"/>
</dbReference>
<dbReference type="PANTHER" id="PTHR13771:SF9">
    <property type="entry name" value="INTERCELLULAR ADHESION MOLECULE 5"/>
    <property type="match status" value="1"/>
</dbReference>
<dbReference type="InterPro" id="IPR013783">
    <property type="entry name" value="Ig-like_fold"/>
</dbReference>
<feature type="domain" description="Ig-like" evidence="3">
    <location>
        <begin position="115"/>
        <end position="198"/>
    </location>
</feature>
<keyword evidence="5" id="KW-1185">Reference proteome</keyword>
<organism evidence="4 5">
    <name type="scientific">Coilia grayii</name>
    <name type="common">Gray's grenadier anchovy</name>
    <dbReference type="NCBI Taxonomy" id="363190"/>
    <lineage>
        <taxon>Eukaryota</taxon>
        <taxon>Metazoa</taxon>
        <taxon>Chordata</taxon>
        <taxon>Craniata</taxon>
        <taxon>Vertebrata</taxon>
        <taxon>Euteleostomi</taxon>
        <taxon>Actinopterygii</taxon>
        <taxon>Neopterygii</taxon>
        <taxon>Teleostei</taxon>
        <taxon>Clupei</taxon>
        <taxon>Clupeiformes</taxon>
        <taxon>Clupeoidei</taxon>
        <taxon>Engraulidae</taxon>
        <taxon>Coilinae</taxon>
        <taxon>Coilia</taxon>
    </lineage>
</organism>
<name>A0ABD1KQU8_9TELE</name>
<feature type="chain" id="PRO_5044791553" description="Ig-like domain-containing protein" evidence="2">
    <location>
        <begin position="22"/>
        <end position="818"/>
    </location>
</feature>
<dbReference type="InterPro" id="IPR036179">
    <property type="entry name" value="Ig-like_dom_sf"/>
</dbReference>
<dbReference type="InterPro" id="IPR013098">
    <property type="entry name" value="Ig_I-set"/>
</dbReference>
<keyword evidence="1" id="KW-1133">Transmembrane helix</keyword>
<dbReference type="SMART" id="SM00408">
    <property type="entry name" value="IGc2"/>
    <property type="match status" value="4"/>
</dbReference>
<gene>
    <name evidence="4" type="ORF">ACEWY4_003310</name>
</gene>
<dbReference type="InterPro" id="IPR047012">
    <property type="entry name" value="ICAM_VCAM"/>
</dbReference>
<feature type="domain" description="Ig-like" evidence="3">
    <location>
        <begin position="226"/>
        <end position="306"/>
    </location>
</feature>
<dbReference type="PANTHER" id="PTHR13771">
    <property type="entry name" value="INTERCELLULAR ADHESION MOLECULE"/>
    <property type="match status" value="1"/>
</dbReference>
<keyword evidence="2" id="KW-0732">Signal</keyword>
<dbReference type="SMART" id="SM00409">
    <property type="entry name" value="IG"/>
    <property type="match status" value="6"/>
</dbReference>
<keyword evidence="1" id="KW-0812">Transmembrane</keyword>